<feature type="zinc finger region" description="C3H1-type" evidence="1">
    <location>
        <begin position="154"/>
        <end position="182"/>
    </location>
</feature>
<feature type="region of interest" description="Disordered" evidence="2">
    <location>
        <begin position="1"/>
        <end position="101"/>
    </location>
</feature>
<gene>
    <name evidence="4" type="ORF">SCF082_LOCUS9248</name>
</gene>
<reference evidence="4 5" key="1">
    <citation type="submission" date="2024-02" db="EMBL/GenBank/DDBJ databases">
        <authorList>
            <person name="Chen Y."/>
            <person name="Shah S."/>
            <person name="Dougan E. K."/>
            <person name="Thang M."/>
            <person name="Chan C."/>
        </authorList>
    </citation>
    <scope>NUCLEOTIDE SEQUENCE [LARGE SCALE GENOMIC DNA]</scope>
</reference>
<dbReference type="PROSITE" id="PS50103">
    <property type="entry name" value="ZF_C3H1"/>
    <property type="match status" value="2"/>
</dbReference>
<feature type="compositionally biased region" description="Basic residues" evidence="2">
    <location>
        <begin position="56"/>
        <end position="93"/>
    </location>
</feature>
<feature type="compositionally biased region" description="Basic and acidic residues" evidence="2">
    <location>
        <begin position="41"/>
        <end position="55"/>
    </location>
</feature>
<feature type="region of interest" description="Disordered" evidence="2">
    <location>
        <begin position="324"/>
        <end position="353"/>
    </location>
</feature>
<feature type="compositionally biased region" description="Basic and acidic residues" evidence="2">
    <location>
        <begin position="293"/>
        <end position="307"/>
    </location>
</feature>
<keyword evidence="5" id="KW-1185">Reference proteome</keyword>
<evidence type="ECO:0000259" key="3">
    <source>
        <dbReference type="PROSITE" id="PS50103"/>
    </source>
</evidence>
<evidence type="ECO:0000256" key="1">
    <source>
        <dbReference type="PROSITE-ProRule" id="PRU00723"/>
    </source>
</evidence>
<keyword evidence="1" id="KW-0863">Zinc-finger</keyword>
<feature type="compositionally biased region" description="Acidic residues" evidence="2">
    <location>
        <begin position="324"/>
        <end position="343"/>
    </location>
</feature>
<accession>A0ABP0IXY8</accession>
<evidence type="ECO:0000313" key="5">
    <source>
        <dbReference type="Proteomes" id="UP001642464"/>
    </source>
</evidence>
<feature type="compositionally biased region" description="Acidic residues" evidence="2">
    <location>
        <begin position="491"/>
        <end position="505"/>
    </location>
</feature>
<keyword evidence="1" id="KW-0862">Zinc</keyword>
<feature type="domain" description="C3H1-type" evidence="3">
    <location>
        <begin position="154"/>
        <end position="182"/>
    </location>
</feature>
<feature type="compositionally biased region" description="Basic and acidic residues" evidence="2">
    <location>
        <begin position="18"/>
        <end position="29"/>
    </location>
</feature>
<feature type="zinc finger region" description="C3H1-type" evidence="1">
    <location>
        <begin position="199"/>
        <end position="230"/>
    </location>
</feature>
<sequence>MPRFKPLRHGFGGGGRAVEQKALAKKDQSKGSGKGKKHQKGEKPGKSKKEKEKKEKKEKKERKERKREKKEKKAKKEKAKREKAKAKRQKQRHKELDNARELAVFPLPKATPSSAYRASWPPHAAVSPSQSLALRPAPSAAPEYAERKKELRWINLKKYCRQYLHKNDCSFGPRCKLIHQSYCRKYLMRGGCTNRLCDFKHLDICEYFQRRHWTEDCPRLPRCPFLHVVLPREERLSFPSSAPIGGSPSSSHSFPPVPPSLFLPPPPTPTTPVTSDDESKPVEVIEVEDDEPAEAKEEDFHGVPKRESQLTVGFARRYGYEDWGDSGIEEDTDGEHEVDDSDSEAPKRHNKAQPATVNCNVYHKWIVTCQRCNQQVMRVDNHRIVDKHVFWYRALRGTWQPRESGGLWGGGERGGAMRSKGKGCQTRLPSDWDVKKASHRRRERRILKVILLKNKNWKFHNLEECNPNAPAMKFEQQVRLERIIHFRGEVNQDEGEDEDDADEDTPLGQLVVKRRRTKPPGVPRAVKEPAADPPVDVVNAEEDDDDLPIALLAAKPTWPKS</sequence>
<evidence type="ECO:0000256" key="2">
    <source>
        <dbReference type="SAM" id="MobiDB-lite"/>
    </source>
</evidence>
<dbReference type="EMBL" id="CAXAMM010005335">
    <property type="protein sequence ID" value="CAK9006943.1"/>
    <property type="molecule type" value="Genomic_DNA"/>
</dbReference>
<proteinExistence type="predicted"/>
<feature type="region of interest" description="Disordered" evidence="2">
    <location>
        <begin position="490"/>
        <end position="547"/>
    </location>
</feature>
<name>A0ABP0IXY8_9DINO</name>
<feature type="region of interest" description="Disordered" evidence="2">
    <location>
        <begin position="240"/>
        <end position="307"/>
    </location>
</feature>
<comment type="caution">
    <text evidence="4">The sequence shown here is derived from an EMBL/GenBank/DDBJ whole genome shotgun (WGS) entry which is preliminary data.</text>
</comment>
<feature type="compositionally biased region" description="Pro residues" evidence="2">
    <location>
        <begin position="255"/>
        <end position="270"/>
    </location>
</feature>
<protein>
    <recommendedName>
        <fullName evidence="3">C3H1-type domain-containing protein</fullName>
    </recommendedName>
</protein>
<feature type="region of interest" description="Disordered" evidence="2">
    <location>
        <begin position="406"/>
        <end position="429"/>
    </location>
</feature>
<keyword evidence="1" id="KW-0479">Metal-binding</keyword>
<feature type="compositionally biased region" description="Low complexity" evidence="2">
    <location>
        <begin position="240"/>
        <end position="254"/>
    </location>
</feature>
<dbReference type="InterPro" id="IPR000571">
    <property type="entry name" value="Znf_CCCH"/>
</dbReference>
<feature type="domain" description="C3H1-type" evidence="3">
    <location>
        <begin position="199"/>
        <end position="230"/>
    </location>
</feature>
<organism evidence="4 5">
    <name type="scientific">Durusdinium trenchii</name>
    <dbReference type="NCBI Taxonomy" id="1381693"/>
    <lineage>
        <taxon>Eukaryota</taxon>
        <taxon>Sar</taxon>
        <taxon>Alveolata</taxon>
        <taxon>Dinophyceae</taxon>
        <taxon>Suessiales</taxon>
        <taxon>Symbiodiniaceae</taxon>
        <taxon>Durusdinium</taxon>
    </lineage>
</organism>
<evidence type="ECO:0000313" key="4">
    <source>
        <dbReference type="EMBL" id="CAK9006943.1"/>
    </source>
</evidence>
<dbReference type="Proteomes" id="UP001642464">
    <property type="component" value="Unassembled WGS sequence"/>
</dbReference>